<dbReference type="Proteomes" id="UP001147148">
    <property type="component" value="Unassembled WGS sequence"/>
</dbReference>
<evidence type="ECO:0000256" key="6">
    <source>
        <dbReference type="SAM" id="Phobius"/>
    </source>
</evidence>
<dbReference type="PANTHER" id="PTHR24421">
    <property type="entry name" value="NITRATE/NITRITE SENSOR PROTEIN NARX-RELATED"/>
    <property type="match status" value="1"/>
</dbReference>
<keyword evidence="6" id="KW-0472">Membrane</keyword>
<dbReference type="SUPFAM" id="SSF55874">
    <property type="entry name" value="ATPase domain of HSP90 chaperone/DNA topoisomerase II/histidine kinase"/>
    <property type="match status" value="1"/>
</dbReference>
<proteinExistence type="predicted"/>
<feature type="transmembrane region" description="Helical" evidence="6">
    <location>
        <begin position="58"/>
        <end position="79"/>
    </location>
</feature>
<dbReference type="InterPro" id="IPR011712">
    <property type="entry name" value="Sig_transdc_His_kin_sub3_dim/P"/>
</dbReference>
<evidence type="ECO:0000256" key="1">
    <source>
        <dbReference type="ARBA" id="ARBA00000085"/>
    </source>
</evidence>
<comment type="catalytic activity">
    <reaction evidence="1">
        <text>ATP + protein L-histidine = ADP + protein N-phospho-L-histidine.</text>
        <dbReference type="EC" id="2.7.13.3"/>
    </reaction>
</comment>
<organism evidence="8 9">
    <name type="scientific">Vagococcus proximus</name>
    <dbReference type="NCBI Taxonomy" id="2991417"/>
    <lineage>
        <taxon>Bacteria</taxon>
        <taxon>Bacillati</taxon>
        <taxon>Bacillota</taxon>
        <taxon>Bacilli</taxon>
        <taxon>Lactobacillales</taxon>
        <taxon>Enterococcaceae</taxon>
        <taxon>Vagococcus</taxon>
    </lineage>
</organism>
<dbReference type="InterPro" id="IPR050482">
    <property type="entry name" value="Sensor_HK_TwoCompSys"/>
</dbReference>
<name>A0ABT5WZ14_9ENTE</name>
<keyword evidence="9" id="KW-1185">Reference proteome</keyword>
<evidence type="ECO:0000313" key="8">
    <source>
        <dbReference type="EMBL" id="MDF0478994.1"/>
    </source>
</evidence>
<sequence length="370" mass="41850">MKQFFKRHILFPEKFGFTPYFWLLFLIPTIFSLFPINTTYRYFLIILLLIFIKAYRDAYTITTLLPLNILTQLLIAIFFGITEQNGYLFIFTAWEIGSIPLAKTTFKHYLIGYYSACLVSFIGSTIPHPPYSFSEWSTLMIPLGFAVVSPLAARSMGDSYRRSAQLSRNNQRLEAIVKQNERDRIARDLHDTVGQTFSIITLKTELAQKLIQKDASLAEKELSEIAQLSRASLNSVRSIVNNLHEKNIAETMIEEENNLKLANISIQSINETLSNTWPPDVQHLFSSVITEAVTNMIRHSKAQVASFTFSESSTHYSLSIKDNGIGIQTIRSGAFGLTSMERRMTEVGGNLTITSTNGTILTFTLPKGEL</sequence>
<reference evidence="8" key="1">
    <citation type="submission" date="2022-10" db="EMBL/GenBank/DDBJ databases">
        <title>Vagococcus sp. isolated from poultry meat.</title>
        <authorList>
            <person name="Johansson P."/>
            <person name="Bjorkroth J."/>
        </authorList>
    </citation>
    <scope>NUCLEOTIDE SEQUENCE</scope>
    <source>
        <strain evidence="8">PNs007</strain>
    </source>
</reference>
<feature type="transmembrane region" description="Helical" evidence="6">
    <location>
        <begin position="133"/>
        <end position="153"/>
    </location>
</feature>
<protein>
    <recommendedName>
        <fullName evidence="2">histidine kinase</fullName>
        <ecNumber evidence="2">2.7.13.3</ecNumber>
    </recommendedName>
</protein>
<keyword evidence="4 8" id="KW-0418">Kinase</keyword>
<feature type="transmembrane region" description="Helical" evidence="6">
    <location>
        <begin position="109"/>
        <end position="127"/>
    </location>
</feature>
<dbReference type="SMART" id="SM00387">
    <property type="entry name" value="HATPase_c"/>
    <property type="match status" value="1"/>
</dbReference>
<evidence type="ECO:0000313" key="9">
    <source>
        <dbReference type="Proteomes" id="UP001147148"/>
    </source>
</evidence>
<dbReference type="InterPro" id="IPR036890">
    <property type="entry name" value="HATPase_C_sf"/>
</dbReference>
<dbReference type="EC" id="2.7.13.3" evidence="2"/>
<keyword evidence="3" id="KW-0808">Transferase</keyword>
<dbReference type="PANTHER" id="PTHR24421:SF63">
    <property type="entry name" value="SENSOR HISTIDINE KINASE DESK"/>
    <property type="match status" value="1"/>
</dbReference>
<accession>A0ABT5WZ14</accession>
<dbReference type="Gene3D" id="3.30.565.10">
    <property type="entry name" value="Histidine kinase-like ATPase, C-terminal domain"/>
    <property type="match status" value="1"/>
</dbReference>
<evidence type="ECO:0000256" key="5">
    <source>
        <dbReference type="ARBA" id="ARBA00023012"/>
    </source>
</evidence>
<dbReference type="Pfam" id="PF07730">
    <property type="entry name" value="HisKA_3"/>
    <property type="match status" value="1"/>
</dbReference>
<evidence type="ECO:0000256" key="3">
    <source>
        <dbReference type="ARBA" id="ARBA00022679"/>
    </source>
</evidence>
<dbReference type="GO" id="GO:0016301">
    <property type="term" value="F:kinase activity"/>
    <property type="evidence" value="ECO:0007669"/>
    <property type="project" value="UniProtKB-KW"/>
</dbReference>
<dbReference type="Gene3D" id="1.20.5.1930">
    <property type="match status" value="1"/>
</dbReference>
<dbReference type="CDD" id="cd16917">
    <property type="entry name" value="HATPase_UhpB-NarQ-NarX-like"/>
    <property type="match status" value="1"/>
</dbReference>
<comment type="caution">
    <text evidence="8">The sequence shown here is derived from an EMBL/GenBank/DDBJ whole genome shotgun (WGS) entry which is preliminary data.</text>
</comment>
<keyword evidence="5" id="KW-0902">Two-component regulatory system</keyword>
<keyword evidence="6" id="KW-1133">Transmembrane helix</keyword>
<evidence type="ECO:0000256" key="4">
    <source>
        <dbReference type="ARBA" id="ARBA00022777"/>
    </source>
</evidence>
<evidence type="ECO:0000259" key="7">
    <source>
        <dbReference type="SMART" id="SM00387"/>
    </source>
</evidence>
<feature type="transmembrane region" description="Helical" evidence="6">
    <location>
        <begin position="20"/>
        <end position="51"/>
    </location>
</feature>
<feature type="domain" description="Histidine kinase/HSP90-like ATPase" evidence="7">
    <location>
        <begin position="280"/>
        <end position="369"/>
    </location>
</feature>
<gene>
    <name evidence="8" type="ORF">OL233_01740</name>
</gene>
<keyword evidence="6" id="KW-0812">Transmembrane</keyword>
<evidence type="ECO:0000256" key="2">
    <source>
        <dbReference type="ARBA" id="ARBA00012438"/>
    </source>
</evidence>
<dbReference type="EMBL" id="JAPDSH010000001">
    <property type="protein sequence ID" value="MDF0478994.1"/>
    <property type="molecule type" value="Genomic_DNA"/>
</dbReference>
<dbReference type="InterPro" id="IPR003594">
    <property type="entry name" value="HATPase_dom"/>
</dbReference>
<dbReference type="Pfam" id="PF02518">
    <property type="entry name" value="HATPase_c"/>
    <property type="match status" value="1"/>
</dbReference>
<dbReference type="RefSeq" id="WP_275470641.1">
    <property type="nucleotide sequence ID" value="NZ_JAPDSH010000001.1"/>
</dbReference>